<organism evidence="1 2">
    <name type="scientific">Peribacillus asahii</name>
    <dbReference type="NCBI Taxonomy" id="228899"/>
    <lineage>
        <taxon>Bacteria</taxon>
        <taxon>Bacillati</taxon>
        <taxon>Bacillota</taxon>
        <taxon>Bacilli</taxon>
        <taxon>Bacillales</taxon>
        <taxon>Bacillaceae</taxon>
        <taxon>Peribacillus</taxon>
    </lineage>
</organism>
<dbReference type="SUPFAM" id="SSF51735">
    <property type="entry name" value="NAD(P)-binding Rossmann-fold domains"/>
    <property type="match status" value="1"/>
</dbReference>
<protein>
    <recommendedName>
        <fullName evidence="3">SDR family oxidoreductase</fullName>
    </recommendedName>
</protein>
<dbReference type="KEGG" id="pasa:BAOM_1157"/>
<dbReference type="InterPro" id="IPR036291">
    <property type="entry name" value="NAD(P)-bd_dom_sf"/>
</dbReference>
<proteinExistence type="predicted"/>
<dbReference type="Proteomes" id="UP000283095">
    <property type="component" value="Chromosome"/>
</dbReference>
<gene>
    <name evidence="1" type="ORF">BAOM_1157</name>
</gene>
<reference evidence="1 2" key="1">
    <citation type="submission" date="2018-01" db="EMBL/GenBank/DDBJ databases">
        <title>Bacillus asahii Genome sequencing and assembly.</title>
        <authorList>
            <person name="Jiang H."/>
            <person name="Feng Y."/>
            <person name="Zhao F."/>
            <person name="Lin X."/>
        </authorList>
    </citation>
    <scope>NUCLEOTIDE SEQUENCE [LARGE SCALE GENOMIC DNA]</scope>
    <source>
        <strain evidence="1 2">OM18</strain>
    </source>
</reference>
<evidence type="ECO:0008006" key="3">
    <source>
        <dbReference type="Google" id="ProtNLM"/>
    </source>
</evidence>
<name>A0A3Q9RKL8_9BACI</name>
<accession>A0A3Q9RKL8</accession>
<evidence type="ECO:0000313" key="2">
    <source>
        <dbReference type="Proteomes" id="UP000283095"/>
    </source>
</evidence>
<dbReference type="AlphaFoldDB" id="A0A3Q9RKL8"/>
<dbReference type="EMBL" id="CP026095">
    <property type="protein sequence ID" value="AZV41768.1"/>
    <property type="molecule type" value="Genomic_DNA"/>
</dbReference>
<evidence type="ECO:0000313" key="1">
    <source>
        <dbReference type="EMBL" id="AZV41768.1"/>
    </source>
</evidence>
<sequence>MQCLGTSEEMVRIVPSMVSDGSFFMTGNTLTVDDGYAAQ</sequence>